<dbReference type="EMBL" id="CP109109">
    <property type="protein sequence ID" value="WSC01949.1"/>
    <property type="molecule type" value="Genomic_DNA"/>
</dbReference>
<protein>
    <submittedName>
        <fullName evidence="1">Helix-turn-helix domain-containing protein</fullName>
    </submittedName>
</protein>
<gene>
    <name evidence="1" type="ORF">OG835_36390</name>
</gene>
<keyword evidence="2" id="KW-1185">Reference proteome</keyword>
<accession>A0ACD4ZU88</accession>
<evidence type="ECO:0000313" key="2">
    <source>
        <dbReference type="Proteomes" id="UP001348369"/>
    </source>
</evidence>
<dbReference type="Proteomes" id="UP001348369">
    <property type="component" value="Chromosome"/>
</dbReference>
<evidence type="ECO:0000313" key="1">
    <source>
        <dbReference type="EMBL" id="WSC01949.1"/>
    </source>
</evidence>
<organism evidence="1 2">
    <name type="scientific">Streptomyces scopuliridis</name>
    <dbReference type="NCBI Taxonomy" id="452529"/>
    <lineage>
        <taxon>Bacteria</taxon>
        <taxon>Bacillati</taxon>
        <taxon>Actinomycetota</taxon>
        <taxon>Actinomycetes</taxon>
        <taxon>Kitasatosporales</taxon>
        <taxon>Streptomycetaceae</taxon>
        <taxon>Streptomyces</taxon>
    </lineage>
</organism>
<proteinExistence type="predicted"/>
<reference evidence="1" key="1">
    <citation type="submission" date="2022-10" db="EMBL/GenBank/DDBJ databases">
        <title>The complete genomes of actinobacterial strains from the NBC collection.</title>
        <authorList>
            <person name="Joergensen T.S."/>
            <person name="Alvarez Arevalo M."/>
            <person name="Sterndorff E.B."/>
            <person name="Faurdal D."/>
            <person name="Vuksanovic O."/>
            <person name="Mourched A.-S."/>
            <person name="Charusanti P."/>
            <person name="Shaw S."/>
            <person name="Blin K."/>
            <person name="Weber T."/>
        </authorList>
    </citation>
    <scope>NUCLEOTIDE SEQUENCE</scope>
    <source>
        <strain evidence="1">NBC 01771</strain>
    </source>
</reference>
<name>A0ACD4ZU88_9ACTN</name>
<sequence length="397" mass="43189">MHGESLAHMIRRLRTAKRWSQQRLAVEICRAVGVPVDSLTRGDIYRYEKGKRTPRDWLPALALALGVPLEEFEAALATQSVAPQTVDDFLPEGEPLAPLRTKQGGRLGMGDVEGLAGRIHGLRLAGDVLAGGDLIGPALRELRSAVKLYREGSHTEEIGNALLSQIGELAQIAGFIAADAGRRDEAQRIYQLGLSAAKQADAETLVGNLAGSLAYMWSNNGEAAKAVQLATAGLADGAPPKARALTLDRLAWAHTQAHEPQPAMRALAQAREALDQSDGEESPPYLYWVSHDELTVMESRVYTELHKPLRAVPILQKVLSRYDVTRTRELALYSSWLAIAYADANEPEESAATAARVISMSGDIASERITDRIQTVVERLQEFAEVPEVREVLEAVA</sequence>